<evidence type="ECO:0000256" key="11">
    <source>
        <dbReference type="ARBA" id="ARBA00023136"/>
    </source>
</evidence>
<reference evidence="17 18" key="1">
    <citation type="submission" date="2019-04" db="EMBL/GenBank/DDBJ databases">
        <title>Comparative genomics and transcriptomics to analyze fruiting body development in filamentous ascomycetes.</title>
        <authorList>
            <consortium name="DOE Joint Genome Institute"/>
            <person name="Lutkenhaus R."/>
            <person name="Traeger S."/>
            <person name="Breuer J."/>
            <person name="Kuo A."/>
            <person name="Lipzen A."/>
            <person name="Pangilinan J."/>
            <person name="Dilworth D."/>
            <person name="Sandor L."/>
            <person name="Poggeler S."/>
            <person name="Barry K."/>
            <person name="Grigoriev I.V."/>
            <person name="Nowrousian M."/>
        </authorList>
    </citation>
    <scope>NUCLEOTIDE SEQUENCE [LARGE SCALE GENOMIC DNA]</scope>
    <source>
        <strain evidence="17 18">CBS 389.68</strain>
    </source>
</reference>
<dbReference type="GO" id="GO:0006488">
    <property type="term" value="P:dolichol-linked oligosaccharide biosynthetic process"/>
    <property type="evidence" value="ECO:0007669"/>
    <property type="project" value="InterPro"/>
</dbReference>
<feature type="transmembrane region" description="Helical" evidence="15">
    <location>
        <begin position="293"/>
        <end position="313"/>
    </location>
</feature>
<feature type="signal peptide" evidence="16">
    <location>
        <begin position="1"/>
        <end position="18"/>
    </location>
</feature>
<evidence type="ECO:0000256" key="7">
    <source>
        <dbReference type="ARBA" id="ARBA00022679"/>
    </source>
</evidence>
<dbReference type="PIRSF" id="PIRSF028810">
    <property type="entry name" value="Alpha1_2_glucosyltferase_Alg10"/>
    <property type="match status" value="1"/>
</dbReference>
<keyword evidence="7" id="KW-0808">Transferase</keyword>
<dbReference type="Pfam" id="PF04922">
    <property type="entry name" value="DIE2_ALG10"/>
    <property type="match status" value="1"/>
</dbReference>
<evidence type="ECO:0000256" key="6">
    <source>
        <dbReference type="ARBA" id="ARBA00022676"/>
    </source>
</evidence>
<keyword evidence="10 15" id="KW-1133">Transmembrane helix</keyword>
<dbReference type="UniPathway" id="UPA00378"/>
<evidence type="ECO:0000313" key="17">
    <source>
        <dbReference type="EMBL" id="TGZ81520.1"/>
    </source>
</evidence>
<protein>
    <recommendedName>
        <fullName evidence="5">Dol-P-Glc:Glc(2)Man(9)GlcNAc(2)-PP-Dol alpha-1,2-glucosyltransferase</fullName>
        <ecNumber evidence="4">2.4.1.256</ecNumber>
    </recommendedName>
    <alternativeName>
        <fullName evidence="12">Asparagine-linked glycosylation protein 10</fullName>
    </alternativeName>
</protein>
<evidence type="ECO:0000313" key="18">
    <source>
        <dbReference type="Proteomes" id="UP000298138"/>
    </source>
</evidence>
<dbReference type="Proteomes" id="UP000298138">
    <property type="component" value="Unassembled WGS sequence"/>
</dbReference>
<comment type="similarity">
    <text evidence="3">Belongs to the ALG10 glucosyltransferase family.</text>
</comment>
<dbReference type="OrthoDB" id="4769at2759"/>
<dbReference type="STRING" id="341454.A0A4S2MXV6"/>
<keyword evidence="11 15" id="KW-0472">Membrane</keyword>
<dbReference type="PANTHER" id="PTHR12989">
    <property type="entry name" value="ALPHA-1,2-GLUCOSYLTRANSFERASE ALG10"/>
    <property type="match status" value="1"/>
</dbReference>
<evidence type="ECO:0000256" key="12">
    <source>
        <dbReference type="ARBA" id="ARBA00032069"/>
    </source>
</evidence>
<evidence type="ECO:0000256" key="2">
    <source>
        <dbReference type="ARBA" id="ARBA00004922"/>
    </source>
</evidence>
<evidence type="ECO:0000256" key="5">
    <source>
        <dbReference type="ARBA" id="ARBA00018512"/>
    </source>
</evidence>
<name>A0A4S2MXV6_9PEZI</name>
<keyword evidence="16" id="KW-0732">Signal</keyword>
<feature type="transmembrane region" description="Helical" evidence="15">
    <location>
        <begin position="264"/>
        <end position="281"/>
    </location>
</feature>
<dbReference type="InterPro" id="IPR016900">
    <property type="entry name" value="Alg10"/>
</dbReference>
<evidence type="ECO:0000256" key="4">
    <source>
        <dbReference type="ARBA" id="ARBA00011967"/>
    </source>
</evidence>
<evidence type="ECO:0000256" key="3">
    <source>
        <dbReference type="ARBA" id="ARBA00010600"/>
    </source>
</evidence>
<dbReference type="GO" id="GO:0106073">
    <property type="term" value="F:dolichyl pyrophosphate Glc2Man9GlcNAc2 alpha-1,2-glucosyltransferase activity"/>
    <property type="evidence" value="ECO:0007669"/>
    <property type="project" value="UniProtKB-EC"/>
</dbReference>
<sequence length="457" mass="51547">MSHSLLLPLNLLIPIASIRNILINRIVPDPYLDEVFHIPQAQRYCQHGFSAPYDPKLTTPPGLYLLSHPLSVLLGSEIGCSPALLRAVNVVGGSIVLPFVYHRIRRKLYGNTVEDAVHTAVNCTVFPLVWFFTGLYYTDVWSAVFVMLCWLGALRQRYWAAALMGWVSLWFRQTNVVWVGYALGVATVRELGVRDVRLRDMTVKDLATLPLNIMTTTLTNPRRLLSLTPFLLTLLSFAAFIAYNNFTIVLGDASAHIASLHTPQLLYFSAATAFFSWPLFFSLFPRLACARTWAWILGGGAAVMPLMVAAVKWNTVLHPYLMADNRHYAFYVFRRIVLRTWWSRYALVPGYWGAWWGMVALLVREASSVAQPASSSSSMKEPTMKPAPVTTITTPPPPLPSPTLAATLLWLLATTLTLISAPLVEPRYFILAWLVWRLQTPPLVRGRWMLWAETLWM</sequence>
<evidence type="ECO:0000256" key="10">
    <source>
        <dbReference type="ARBA" id="ARBA00022989"/>
    </source>
</evidence>
<feature type="non-terminal residue" evidence="17">
    <location>
        <position position="457"/>
    </location>
</feature>
<comment type="subcellular location">
    <subcellularLocation>
        <location evidence="1">Endoplasmic reticulum membrane</location>
        <topology evidence="1">Multi-pass membrane protein</topology>
    </subcellularLocation>
</comment>
<proteinExistence type="inferred from homology"/>
<dbReference type="AlphaFoldDB" id="A0A4S2MXV6"/>
<feature type="transmembrane region" description="Helical" evidence="15">
    <location>
        <begin position="135"/>
        <end position="154"/>
    </location>
</feature>
<comment type="function">
    <text evidence="13">Dol-P-Glc:Glc(2)Man(9)GlcNAc(2)-PP-Dol alpha-1,2-glucosyltransferase that operates in the biosynthetic pathway of dolichol-linked oligosaccharides, the glycan precursors employed in protein asparagine (N)-glycosylation. The assembly of dolichol-linked oligosaccharides begins on the cytosolic side of the endoplasmic reticulum membrane and finishes in its lumen. The sequential addition of sugars to dolichol pyrophosphate produces dolichol-linked oligosaccharides containing fourteen sugars, including two GlcNAcs, nine mannoses and three glucoses. Once assembled, the oligosaccharide is transferred from the lipid to nascent proteins by oligosaccharyltransferases. In the lumen of the endoplasmic reticulum, adds the third and last glucose residue from dolichyl phosphate glucose (Dol-P-Glc) onto the lipid-linked oligosaccharide intermediate Glc(2)Man(9)GlcNAc(2)-PP-Dol to produce Glc(3)Man(9)GlcNAc(2)-PP-Dol.</text>
</comment>
<evidence type="ECO:0000256" key="8">
    <source>
        <dbReference type="ARBA" id="ARBA00022692"/>
    </source>
</evidence>
<evidence type="ECO:0000256" key="9">
    <source>
        <dbReference type="ARBA" id="ARBA00022824"/>
    </source>
</evidence>
<comment type="catalytic activity">
    <reaction evidence="14">
        <text>an alpha-D-Glc-(1-&gt;3)-alpha-D-Glc-(1-&gt;3)-alpha-D-Man-(1-&gt;2)-alpha-D-Man-(1-&gt;2)-alpha-D-Man-(1-&gt;3)-[alpha-D-Man-(1-&gt;2)-alpha-D-Man-(1-&gt;3)-[alpha-D-Man-(1-&gt;2)-alpha-D-Man-(1-&gt;6)]-alpha-D-Man-(1-&gt;6)]-beta-D-Man-(1-&gt;4)-beta-D-GlcNAc-(1-&gt;4)-alpha-D-GlcNAc-diphospho-di-trans,poly-cis-dolichol + a di-trans,poly-cis-dolichyl beta-D-glucosyl phosphate = a alpha-D-Glc-(1-&gt;2)-alpha-D-Glc-(1-&gt;3)-alpha-D-Glc-(1-&gt;3)-alpha-D-Man-(1-&gt;2)-alpha-D-Man-(1-&gt;2)-alpha-D-Man-(1-&gt;3)-[alpha-D-Man-(1-&gt;2)-alpha-D-Man-(1-&gt;3)-[alpha-D-Man-(1-&gt;2)-alpha-D-Man-(1-&gt;6)]-alpha-D-Man-(1-&gt;6)]-beta-D-Man-(1-&gt;4)-beta-D-GlcNAc-(1-&gt;4)-alpha-D-GlcNAc-diphospho-di-trans,poly-cis-dolichol + a di-trans,poly-cis-dolichyl phosphate + H(+)</text>
        <dbReference type="Rhea" id="RHEA:29543"/>
        <dbReference type="Rhea" id="RHEA-COMP:19498"/>
        <dbReference type="Rhea" id="RHEA-COMP:19502"/>
        <dbReference type="Rhea" id="RHEA-COMP:19512"/>
        <dbReference type="Rhea" id="RHEA-COMP:19522"/>
        <dbReference type="ChEBI" id="CHEBI:15378"/>
        <dbReference type="ChEBI" id="CHEBI:57525"/>
        <dbReference type="ChEBI" id="CHEBI:57683"/>
        <dbReference type="ChEBI" id="CHEBI:132522"/>
        <dbReference type="ChEBI" id="CHEBI:132523"/>
        <dbReference type="EC" id="2.4.1.256"/>
    </reaction>
    <physiologicalReaction direction="left-to-right" evidence="14">
        <dbReference type="Rhea" id="RHEA:29544"/>
    </physiologicalReaction>
</comment>
<dbReference type="EMBL" id="ML220119">
    <property type="protein sequence ID" value="TGZ81520.1"/>
    <property type="molecule type" value="Genomic_DNA"/>
</dbReference>
<evidence type="ECO:0000256" key="14">
    <source>
        <dbReference type="ARBA" id="ARBA00048064"/>
    </source>
</evidence>
<dbReference type="EC" id="2.4.1.256" evidence="4"/>
<comment type="pathway">
    <text evidence="2">Protein modification; protein glycosylation.</text>
</comment>
<accession>A0A4S2MXV6</accession>
<dbReference type="PANTHER" id="PTHR12989:SF10">
    <property type="entry name" value="DOL-P-GLC:GLC(2)MAN(9)GLCNAC(2)-PP-DOL ALPHA-1,2-GLUCOSYLTRANSFERASE-RELATED"/>
    <property type="match status" value="1"/>
</dbReference>
<evidence type="ECO:0000256" key="15">
    <source>
        <dbReference type="SAM" id="Phobius"/>
    </source>
</evidence>
<evidence type="ECO:0000256" key="1">
    <source>
        <dbReference type="ARBA" id="ARBA00004477"/>
    </source>
</evidence>
<gene>
    <name evidence="17" type="ORF">EX30DRAFT_319109</name>
</gene>
<organism evidence="17 18">
    <name type="scientific">Ascodesmis nigricans</name>
    <dbReference type="NCBI Taxonomy" id="341454"/>
    <lineage>
        <taxon>Eukaryota</taxon>
        <taxon>Fungi</taxon>
        <taxon>Dikarya</taxon>
        <taxon>Ascomycota</taxon>
        <taxon>Pezizomycotina</taxon>
        <taxon>Pezizomycetes</taxon>
        <taxon>Pezizales</taxon>
        <taxon>Ascodesmidaceae</taxon>
        <taxon>Ascodesmis</taxon>
    </lineage>
</organism>
<feature type="transmembrane region" description="Helical" evidence="15">
    <location>
        <begin position="224"/>
        <end position="244"/>
    </location>
</feature>
<keyword evidence="8 15" id="KW-0812">Transmembrane</keyword>
<keyword evidence="6" id="KW-0328">Glycosyltransferase</keyword>
<dbReference type="InParanoid" id="A0A4S2MXV6"/>
<evidence type="ECO:0000256" key="16">
    <source>
        <dbReference type="SAM" id="SignalP"/>
    </source>
</evidence>
<dbReference type="GO" id="GO:0005789">
    <property type="term" value="C:endoplasmic reticulum membrane"/>
    <property type="evidence" value="ECO:0007669"/>
    <property type="project" value="UniProtKB-SubCell"/>
</dbReference>
<keyword evidence="9" id="KW-0256">Endoplasmic reticulum</keyword>
<keyword evidence="18" id="KW-1185">Reference proteome</keyword>
<dbReference type="FunCoup" id="A0A4S2MXV6">
    <property type="interactions" value="682"/>
</dbReference>
<evidence type="ECO:0000256" key="13">
    <source>
        <dbReference type="ARBA" id="ARBA00044727"/>
    </source>
</evidence>
<feature type="chain" id="PRO_5020247926" description="Dol-P-Glc:Glc(2)Man(9)GlcNAc(2)-PP-Dol alpha-1,2-glucosyltransferase" evidence="16">
    <location>
        <begin position="19"/>
        <end position="457"/>
    </location>
</feature>